<keyword evidence="6 11" id="KW-0378">Hydrolase</keyword>
<evidence type="ECO:0000259" key="13">
    <source>
        <dbReference type="Pfam" id="PF01435"/>
    </source>
</evidence>
<evidence type="ECO:0000256" key="4">
    <source>
        <dbReference type="ARBA" id="ARBA00022692"/>
    </source>
</evidence>
<evidence type="ECO:0000256" key="11">
    <source>
        <dbReference type="RuleBase" id="RU003983"/>
    </source>
</evidence>
<feature type="transmembrane region" description="Helical" evidence="12">
    <location>
        <begin position="12"/>
        <end position="35"/>
    </location>
</feature>
<evidence type="ECO:0000313" key="15">
    <source>
        <dbReference type="Proteomes" id="UP000048926"/>
    </source>
</evidence>
<protein>
    <recommendedName>
        <fullName evidence="13">Peptidase M48 domain-containing protein</fullName>
    </recommendedName>
</protein>
<name>A0A0M6YAZ8_9HYPH</name>
<accession>A0A0M6YAZ8</accession>
<keyword evidence="2" id="KW-1003">Cell membrane</keyword>
<evidence type="ECO:0000256" key="9">
    <source>
        <dbReference type="ARBA" id="ARBA00023049"/>
    </source>
</evidence>
<dbReference type="InterPro" id="IPR050083">
    <property type="entry name" value="HtpX_protease"/>
</dbReference>
<keyword evidence="5" id="KW-0479">Metal-binding</keyword>
<dbReference type="PANTHER" id="PTHR43221">
    <property type="entry name" value="PROTEASE HTPX"/>
    <property type="match status" value="1"/>
</dbReference>
<dbReference type="Proteomes" id="UP000048926">
    <property type="component" value="Unassembled WGS sequence"/>
</dbReference>
<dbReference type="EMBL" id="CXST01000006">
    <property type="protein sequence ID" value="CTQ47252.1"/>
    <property type="molecule type" value="Genomic_DNA"/>
</dbReference>
<dbReference type="CDD" id="cd07339">
    <property type="entry name" value="M48B_HtpX_like"/>
    <property type="match status" value="1"/>
</dbReference>
<dbReference type="GO" id="GO:0006508">
    <property type="term" value="P:proteolysis"/>
    <property type="evidence" value="ECO:0007669"/>
    <property type="project" value="UniProtKB-KW"/>
</dbReference>
<keyword evidence="10 12" id="KW-0472">Membrane</keyword>
<dbReference type="GO" id="GO:0005886">
    <property type="term" value="C:plasma membrane"/>
    <property type="evidence" value="ECO:0007669"/>
    <property type="project" value="UniProtKB-SubCell"/>
</dbReference>
<keyword evidence="9 11" id="KW-0482">Metalloprotease</keyword>
<evidence type="ECO:0000256" key="2">
    <source>
        <dbReference type="ARBA" id="ARBA00022475"/>
    </source>
</evidence>
<proteinExistence type="inferred from homology"/>
<dbReference type="OrthoDB" id="15218at2"/>
<dbReference type="GO" id="GO:0004222">
    <property type="term" value="F:metalloendopeptidase activity"/>
    <property type="evidence" value="ECO:0007669"/>
    <property type="project" value="InterPro"/>
</dbReference>
<keyword evidence="7 11" id="KW-0862">Zinc</keyword>
<feature type="transmembrane region" description="Helical" evidence="12">
    <location>
        <begin position="41"/>
        <end position="59"/>
    </location>
</feature>
<reference evidence="15" key="1">
    <citation type="submission" date="2015-07" db="EMBL/GenBank/DDBJ databases">
        <authorList>
            <person name="Rodrigo-Torres Lidia"/>
            <person name="Arahal R.David."/>
        </authorList>
    </citation>
    <scope>NUCLEOTIDE SEQUENCE [LARGE SCALE GENOMIC DNA]</scope>
    <source>
        <strain evidence="15">CECT 4801</strain>
    </source>
</reference>
<dbReference type="AlphaFoldDB" id="A0A0M6YAZ8"/>
<comment type="cofactor">
    <cofactor evidence="11">
        <name>Zn(2+)</name>
        <dbReference type="ChEBI" id="CHEBI:29105"/>
    </cofactor>
    <text evidence="11">Binds 1 zinc ion per subunit.</text>
</comment>
<feature type="transmembrane region" description="Helical" evidence="12">
    <location>
        <begin position="164"/>
        <end position="184"/>
    </location>
</feature>
<dbReference type="Pfam" id="PF01435">
    <property type="entry name" value="Peptidase_M48"/>
    <property type="match status" value="1"/>
</dbReference>
<comment type="similarity">
    <text evidence="11">Belongs to the peptidase M48 family.</text>
</comment>
<evidence type="ECO:0000256" key="12">
    <source>
        <dbReference type="SAM" id="Phobius"/>
    </source>
</evidence>
<keyword evidence="3 11" id="KW-0645">Protease</keyword>
<feature type="transmembrane region" description="Helical" evidence="12">
    <location>
        <begin position="190"/>
        <end position="212"/>
    </location>
</feature>
<evidence type="ECO:0000256" key="7">
    <source>
        <dbReference type="ARBA" id="ARBA00022833"/>
    </source>
</evidence>
<evidence type="ECO:0000256" key="5">
    <source>
        <dbReference type="ARBA" id="ARBA00022723"/>
    </source>
</evidence>
<keyword evidence="8 12" id="KW-1133">Transmembrane helix</keyword>
<evidence type="ECO:0000256" key="8">
    <source>
        <dbReference type="ARBA" id="ARBA00022989"/>
    </source>
</evidence>
<evidence type="ECO:0000313" key="14">
    <source>
        <dbReference type="EMBL" id="CTQ47252.1"/>
    </source>
</evidence>
<evidence type="ECO:0000256" key="1">
    <source>
        <dbReference type="ARBA" id="ARBA00004651"/>
    </source>
</evidence>
<gene>
    <name evidence="14" type="primary">htpX_2</name>
    <name evidence="14" type="ORF">LAL4801_05714</name>
</gene>
<feature type="domain" description="Peptidase M48" evidence="13">
    <location>
        <begin position="86"/>
        <end position="281"/>
    </location>
</feature>
<organism evidence="14 15">
    <name type="scientific">Roseibium aggregatum</name>
    <dbReference type="NCBI Taxonomy" id="187304"/>
    <lineage>
        <taxon>Bacteria</taxon>
        <taxon>Pseudomonadati</taxon>
        <taxon>Pseudomonadota</taxon>
        <taxon>Alphaproteobacteria</taxon>
        <taxon>Hyphomicrobiales</taxon>
        <taxon>Stappiaceae</taxon>
        <taxon>Roseibium</taxon>
    </lineage>
</organism>
<dbReference type="RefSeq" id="WP_082444797.1">
    <property type="nucleotide sequence ID" value="NZ_CXST01000006.1"/>
</dbReference>
<sequence length="315" mass="34560">MCRVSSAVRHRLINFLQSLGLLAAMGGMAWIIVATIAGPEVTAAIIIGSVIGMMLLPSLPKDALLMAHRAKRITGEQFPEGVGTLAELSRRAALPRVPSLYYIPSKLPNAFAVGSPEDSAICVSDGLLRLLDLRELSGVLAHEISHIAHNDLWIMGLADVMSRAVSIASWIGQFLLILNLPLVVSGQAYIPWHIPLLLVFSPTIMALMQLALSRTREYDADHGAASLTGDPDGLASALSKLERKTGRFWEDIVLPGRRIPQPSLLRTHPPTEERIRRLREIRNLAPRPRMPGALIEYPVRDDLAPPRFGKFGFFQ</sequence>
<dbReference type="Gene3D" id="3.30.2010.10">
    <property type="entry name" value="Metalloproteases ('zincins'), catalytic domain"/>
    <property type="match status" value="1"/>
</dbReference>
<dbReference type="InterPro" id="IPR001915">
    <property type="entry name" value="Peptidase_M48"/>
</dbReference>
<evidence type="ECO:0000256" key="6">
    <source>
        <dbReference type="ARBA" id="ARBA00022801"/>
    </source>
</evidence>
<evidence type="ECO:0000256" key="3">
    <source>
        <dbReference type="ARBA" id="ARBA00022670"/>
    </source>
</evidence>
<evidence type="ECO:0000256" key="10">
    <source>
        <dbReference type="ARBA" id="ARBA00023136"/>
    </source>
</evidence>
<comment type="subcellular location">
    <subcellularLocation>
        <location evidence="1">Cell membrane</location>
        <topology evidence="1">Multi-pass membrane protein</topology>
    </subcellularLocation>
</comment>
<keyword evidence="4 12" id="KW-0812">Transmembrane</keyword>
<keyword evidence="15" id="KW-1185">Reference proteome</keyword>
<dbReference type="PANTHER" id="PTHR43221:SF1">
    <property type="entry name" value="PROTEASE HTPX"/>
    <property type="match status" value="1"/>
</dbReference>
<dbReference type="GO" id="GO:0046872">
    <property type="term" value="F:metal ion binding"/>
    <property type="evidence" value="ECO:0007669"/>
    <property type="project" value="UniProtKB-KW"/>
</dbReference>